<dbReference type="AlphaFoldDB" id="A0A7J6TB07"/>
<sequence>MFRFLSIEVHPFFGVIQLGPRESFFGGYFGSEWSFARFRVPDYRCIACFGSTTNTVAVMCADGSYYKAKFDPVFGGIFFSEYTPSGGLIQI</sequence>
<dbReference type="Proteomes" id="UP000553632">
    <property type="component" value="Unassembled WGS sequence"/>
</dbReference>
<dbReference type="EMBL" id="JABANO010012050">
    <property type="protein sequence ID" value="KAF4742459.1"/>
    <property type="molecule type" value="Genomic_DNA"/>
</dbReference>
<gene>
    <name evidence="2" type="primary">WDR45L_6</name>
    <name evidence="1" type="synonym">WDR45L_8</name>
    <name evidence="1" type="ORF">FOZ62_031448</name>
    <name evidence="2" type="ORF">FOZ63_031834</name>
</gene>
<accession>A0A7J6TB07</accession>
<dbReference type="EMBL" id="JABANM010030181">
    <property type="protein sequence ID" value="KAF4706702.1"/>
    <property type="molecule type" value="Genomic_DNA"/>
</dbReference>
<keyword evidence="3" id="KW-1185">Reference proteome</keyword>
<evidence type="ECO:0000313" key="3">
    <source>
        <dbReference type="Proteomes" id="UP000553632"/>
    </source>
</evidence>
<comment type="caution">
    <text evidence="2">The sequence shown here is derived from an EMBL/GenBank/DDBJ whole genome shotgun (WGS) entry which is preliminary data.</text>
</comment>
<protein>
    <submittedName>
        <fullName evidence="2">WD repeat domain phosphoinositide-interacting protein 3</fullName>
    </submittedName>
</protein>
<organism evidence="2 3">
    <name type="scientific">Perkinsus olseni</name>
    <name type="common">Perkinsus atlanticus</name>
    <dbReference type="NCBI Taxonomy" id="32597"/>
    <lineage>
        <taxon>Eukaryota</taxon>
        <taxon>Sar</taxon>
        <taxon>Alveolata</taxon>
        <taxon>Perkinsozoa</taxon>
        <taxon>Perkinsea</taxon>
        <taxon>Perkinsida</taxon>
        <taxon>Perkinsidae</taxon>
        <taxon>Perkinsus</taxon>
    </lineage>
</organism>
<evidence type="ECO:0000313" key="2">
    <source>
        <dbReference type="EMBL" id="KAF4742459.1"/>
    </source>
</evidence>
<reference evidence="3 4" key="1">
    <citation type="submission" date="2020-04" db="EMBL/GenBank/DDBJ databases">
        <title>Perkinsus olseni comparative genomics.</title>
        <authorList>
            <person name="Bogema D.R."/>
        </authorList>
    </citation>
    <scope>NUCLEOTIDE SEQUENCE [LARGE SCALE GENOMIC DNA]</scope>
    <source>
        <strain evidence="1">ATCC PRA-205</strain>
        <strain evidence="2 3">ATCC PRA-207</strain>
    </source>
</reference>
<proteinExistence type="predicted"/>
<evidence type="ECO:0000313" key="4">
    <source>
        <dbReference type="Proteomes" id="UP000574390"/>
    </source>
</evidence>
<evidence type="ECO:0000313" key="1">
    <source>
        <dbReference type="EMBL" id="KAF4706702.1"/>
    </source>
</evidence>
<dbReference type="Proteomes" id="UP000574390">
    <property type="component" value="Unassembled WGS sequence"/>
</dbReference>
<name>A0A7J6TB07_PEROL</name>